<dbReference type="InterPro" id="IPR002172">
    <property type="entry name" value="LDrepeatLR_classA_rpt"/>
</dbReference>
<sequence>MLTVLTLYAVYRSCGPDEFRCADGRCLLSAQWECDGYPDCPDHSDELPLNLKCLAAGNGSTEL</sequence>
<dbReference type="PROSITE" id="PS50068">
    <property type="entry name" value="LDLRA_2"/>
    <property type="match status" value="1"/>
</dbReference>
<dbReference type="EMBL" id="JAMKFB020000009">
    <property type="protein sequence ID" value="KAL0184601.1"/>
    <property type="molecule type" value="Genomic_DNA"/>
</dbReference>
<dbReference type="FunFam" id="4.10.400.10:FF:000022">
    <property type="entry name" value="LDL receptor related protein 1"/>
    <property type="match status" value="1"/>
</dbReference>
<feature type="non-terminal residue" evidence="3">
    <location>
        <position position="63"/>
    </location>
</feature>
<organism evidence="3 4">
    <name type="scientific">Cirrhinus mrigala</name>
    <name type="common">Mrigala</name>
    <dbReference type="NCBI Taxonomy" id="683832"/>
    <lineage>
        <taxon>Eukaryota</taxon>
        <taxon>Metazoa</taxon>
        <taxon>Chordata</taxon>
        <taxon>Craniata</taxon>
        <taxon>Vertebrata</taxon>
        <taxon>Euteleostomi</taxon>
        <taxon>Actinopterygii</taxon>
        <taxon>Neopterygii</taxon>
        <taxon>Teleostei</taxon>
        <taxon>Ostariophysi</taxon>
        <taxon>Cypriniformes</taxon>
        <taxon>Cyprinidae</taxon>
        <taxon>Labeoninae</taxon>
        <taxon>Labeonini</taxon>
        <taxon>Cirrhinus</taxon>
    </lineage>
</organism>
<dbReference type="Pfam" id="PF00057">
    <property type="entry name" value="Ldl_recept_a"/>
    <property type="match status" value="1"/>
</dbReference>
<comment type="caution">
    <text evidence="3">The sequence shown here is derived from an EMBL/GenBank/DDBJ whole genome shotgun (WGS) entry which is preliminary data.</text>
</comment>
<evidence type="ECO:0000256" key="1">
    <source>
        <dbReference type="ARBA" id="ARBA00023157"/>
    </source>
</evidence>
<reference evidence="3 4" key="1">
    <citation type="submission" date="2024-05" db="EMBL/GenBank/DDBJ databases">
        <title>Genome sequencing and assembly of Indian major carp, Cirrhinus mrigala (Hamilton, 1822).</title>
        <authorList>
            <person name="Mohindra V."/>
            <person name="Chowdhury L.M."/>
            <person name="Lal K."/>
            <person name="Jena J.K."/>
        </authorList>
    </citation>
    <scope>NUCLEOTIDE SEQUENCE [LARGE SCALE GENOMIC DNA]</scope>
    <source>
        <strain evidence="3">CM1030</strain>
        <tissue evidence="3">Blood</tissue>
    </source>
</reference>
<dbReference type="SMART" id="SM00192">
    <property type="entry name" value="LDLa"/>
    <property type="match status" value="1"/>
</dbReference>
<dbReference type="InterPro" id="IPR051221">
    <property type="entry name" value="LDLR-related"/>
</dbReference>
<gene>
    <name evidence="3" type="ORF">M9458_020297</name>
</gene>
<dbReference type="PANTHER" id="PTHR22722:SF5">
    <property type="entry name" value="LOW-DENSITY LIPOPROTEIN RECEPTOR-RELATED PROTEIN 1B"/>
    <property type="match status" value="1"/>
</dbReference>
<dbReference type="Gene3D" id="4.10.400.10">
    <property type="entry name" value="Low-density Lipoprotein Receptor"/>
    <property type="match status" value="1"/>
</dbReference>
<accession>A0ABD0QEH7</accession>
<keyword evidence="1 2" id="KW-1015">Disulfide bond</keyword>
<protein>
    <submittedName>
        <fullName evidence="3">Uncharacterized protein</fullName>
    </submittedName>
</protein>
<proteinExistence type="predicted"/>
<dbReference type="InterPro" id="IPR036055">
    <property type="entry name" value="LDL_receptor-like_sf"/>
</dbReference>
<dbReference type="CDD" id="cd00112">
    <property type="entry name" value="LDLa"/>
    <property type="match status" value="1"/>
</dbReference>
<feature type="disulfide bond" evidence="2">
    <location>
        <begin position="14"/>
        <end position="26"/>
    </location>
</feature>
<evidence type="ECO:0000313" key="4">
    <source>
        <dbReference type="Proteomes" id="UP001529510"/>
    </source>
</evidence>
<evidence type="ECO:0000256" key="2">
    <source>
        <dbReference type="PROSITE-ProRule" id="PRU00124"/>
    </source>
</evidence>
<dbReference type="SUPFAM" id="SSF57424">
    <property type="entry name" value="LDL receptor-like module"/>
    <property type="match status" value="1"/>
</dbReference>
<comment type="caution">
    <text evidence="2">Lacks conserved residue(s) required for the propagation of feature annotation.</text>
</comment>
<keyword evidence="4" id="KW-1185">Reference proteome</keyword>
<dbReference type="Proteomes" id="UP001529510">
    <property type="component" value="Unassembled WGS sequence"/>
</dbReference>
<dbReference type="AlphaFoldDB" id="A0ABD0QEH7"/>
<dbReference type="PANTHER" id="PTHR22722">
    <property type="entry name" value="LOW-DENSITY LIPOPROTEIN RECEPTOR-RELATED PROTEIN 2-RELATED"/>
    <property type="match status" value="1"/>
</dbReference>
<name>A0ABD0QEH7_CIRMR</name>
<evidence type="ECO:0000313" key="3">
    <source>
        <dbReference type="EMBL" id="KAL0184601.1"/>
    </source>
</evidence>